<dbReference type="Gene3D" id="3.90.550.10">
    <property type="entry name" value="Spore Coat Polysaccharide Biosynthesis Protein SpsA, Chain A"/>
    <property type="match status" value="1"/>
</dbReference>
<dbReference type="SUPFAM" id="SSF53448">
    <property type="entry name" value="Nucleotide-diphospho-sugar transferases"/>
    <property type="match status" value="1"/>
</dbReference>
<dbReference type="RefSeq" id="WP_223929244.1">
    <property type="nucleotide sequence ID" value="NZ_BPTU01000001.1"/>
</dbReference>
<organism evidence="2 3">
    <name type="scientific">Prevotella lacticifex</name>
    <dbReference type="NCBI Taxonomy" id="2854755"/>
    <lineage>
        <taxon>Bacteria</taxon>
        <taxon>Pseudomonadati</taxon>
        <taxon>Bacteroidota</taxon>
        <taxon>Bacteroidia</taxon>
        <taxon>Bacteroidales</taxon>
        <taxon>Prevotellaceae</taxon>
        <taxon>Prevotella</taxon>
    </lineage>
</organism>
<feature type="domain" description="Glycosyltransferase 2-like" evidence="1">
    <location>
        <begin position="9"/>
        <end position="125"/>
    </location>
</feature>
<sequence>MEKPIKITMITPSFNSAATIDRTITSVLSQNYPNLEYIIVDGASTDATLDRVRSYGDRITHVISEPDHGISEAFNKGIRMATGDVIGIINSDDYLLAGALQKVNEAFDGTTDIYQGNILMRDPATGYECREVPSERFPVMPFFCHVAHQGMFVTPHAYRRIGLYDESVRWPMDLEFLMRAYRLHASFRRIDYDMAVFVAGGFTSNDIRRKKADYLHIVRSNGGSWLQAQIYYRYLVLTQVAKHILNKISPNFGQKLRYRRAR</sequence>
<dbReference type="InterPro" id="IPR029044">
    <property type="entry name" value="Nucleotide-diphossugar_trans"/>
</dbReference>
<dbReference type="EMBL" id="BPUB01000001">
    <property type="protein sequence ID" value="GJG58478.1"/>
    <property type="molecule type" value="Genomic_DNA"/>
</dbReference>
<dbReference type="PANTHER" id="PTHR22916">
    <property type="entry name" value="GLYCOSYLTRANSFERASE"/>
    <property type="match status" value="1"/>
</dbReference>
<dbReference type="AlphaFoldDB" id="A0A9R1C9H4"/>
<dbReference type="GeneID" id="72467487"/>
<evidence type="ECO:0000259" key="1">
    <source>
        <dbReference type="Pfam" id="PF00535"/>
    </source>
</evidence>
<comment type="caution">
    <text evidence="2">The sequence shown here is derived from an EMBL/GenBank/DDBJ whole genome shotgun (WGS) entry which is preliminary data.</text>
</comment>
<name>A0A9R1C9H4_9BACT</name>
<accession>A0A9R1C9H4</accession>
<reference evidence="2" key="1">
    <citation type="journal article" date="2022" name="Int. J. Syst. Evol. Microbiol.">
        <title>Prevotella lacticifex sp. nov., isolated from the rumen of cows.</title>
        <authorList>
            <person name="Shinkai T."/>
            <person name="Ikeyama N."/>
            <person name="Kumagai M."/>
            <person name="Ohmori H."/>
            <person name="Sakamoto M."/>
            <person name="Ohkuma M."/>
            <person name="Mitsumori M."/>
        </authorList>
    </citation>
    <scope>NUCLEOTIDE SEQUENCE</scope>
    <source>
        <strain evidence="2">R5076</strain>
    </source>
</reference>
<dbReference type="PANTHER" id="PTHR22916:SF3">
    <property type="entry name" value="UDP-GLCNAC:BETAGAL BETA-1,3-N-ACETYLGLUCOSAMINYLTRANSFERASE-LIKE PROTEIN 1"/>
    <property type="match status" value="1"/>
</dbReference>
<protein>
    <submittedName>
        <fullName evidence="2">Glycosyl transferase</fullName>
    </submittedName>
</protein>
<evidence type="ECO:0000313" key="2">
    <source>
        <dbReference type="EMBL" id="GJG58478.1"/>
    </source>
</evidence>
<proteinExistence type="predicted"/>
<dbReference type="Proteomes" id="UP000825483">
    <property type="component" value="Unassembled WGS sequence"/>
</dbReference>
<dbReference type="GO" id="GO:0016758">
    <property type="term" value="F:hexosyltransferase activity"/>
    <property type="evidence" value="ECO:0007669"/>
    <property type="project" value="UniProtKB-ARBA"/>
</dbReference>
<gene>
    <name evidence="2" type="ORF">PRLR5076_13290</name>
</gene>
<dbReference type="InterPro" id="IPR001173">
    <property type="entry name" value="Glyco_trans_2-like"/>
</dbReference>
<dbReference type="Pfam" id="PF00535">
    <property type="entry name" value="Glycos_transf_2"/>
    <property type="match status" value="1"/>
</dbReference>
<keyword evidence="2" id="KW-0808">Transferase</keyword>
<dbReference type="CDD" id="cd06433">
    <property type="entry name" value="GT_2_WfgS_like"/>
    <property type="match status" value="1"/>
</dbReference>
<keyword evidence="3" id="KW-1185">Reference proteome</keyword>
<evidence type="ECO:0000313" key="3">
    <source>
        <dbReference type="Proteomes" id="UP000825483"/>
    </source>
</evidence>